<reference evidence="1" key="1">
    <citation type="submission" date="2021-08" db="EMBL/GenBank/DDBJ databases">
        <title>The first chromosome-level gecko genome reveals the dynamic sex chromosomes of Neotropical dwarf geckos (Sphaerodactylidae: Sphaerodactylus).</title>
        <authorList>
            <person name="Pinto B.J."/>
            <person name="Keating S.E."/>
            <person name="Gamble T."/>
        </authorList>
    </citation>
    <scope>NUCLEOTIDE SEQUENCE</scope>
    <source>
        <strain evidence="1">TG3544</strain>
    </source>
</reference>
<dbReference type="EMBL" id="CM037619">
    <property type="protein sequence ID" value="KAH8006491.1"/>
    <property type="molecule type" value="Genomic_DNA"/>
</dbReference>
<name>A0ACB8FM54_9SAUR</name>
<dbReference type="Proteomes" id="UP000827872">
    <property type="component" value="Linkage Group LG06"/>
</dbReference>
<evidence type="ECO:0000313" key="1">
    <source>
        <dbReference type="EMBL" id="KAH8006491.1"/>
    </source>
</evidence>
<gene>
    <name evidence="1" type="ORF">K3G42_006133</name>
</gene>
<protein>
    <submittedName>
        <fullName evidence="1">Uncharacterized protein</fullName>
    </submittedName>
</protein>
<proteinExistence type="predicted"/>
<sequence length="111" mass="12427">MSQLNSLEAEGEIGIVLFLFLVLGFGIHSVSSIFGTDAEQDSAIKLVQERAEIVAKYDRGREGAQIEPWEDADYLLYKVTDRFGFLQVLTAHVELNCFEDGMPFGKMEHPS</sequence>
<evidence type="ECO:0000313" key="2">
    <source>
        <dbReference type="Proteomes" id="UP000827872"/>
    </source>
</evidence>
<keyword evidence="2" id="KW-1185">Reference proteome</keyword>
<organism evidence="1 2">
    <name type="scientific">Sphaerodactylus townsendi</name>
    <dbReference type="NCBI Taxonomy" id="933632"/>
    <lineage>
        <taxon>Eukaryota</taxon>
        <taxon>Metazoa</taxon>
        <taxon>Chordata</taxon>
        <taxon>Craniata</taxon>
        <taxon>Vertebrata</taxon>
        <taxon>Euteleostomi</taxon>
        <taxon>Lepidosauria</taxon>
        <taxon>Squamata</taxon>
        <taxon>Bifurcata</taxon>
        <taxon>Gekkota</taxon>
        <taxon>Sphaerodactylidae</taxon>
        <taxon>Sphaerodactylus</taxon>
    </lineage>
</organism>
<comment type="caution">
    <text evidence="1">The sequence shown here is derived from an EMBL/GenBank/DDBJ whole genome shotgun (WGS) entry which is preliminary data.</text>
</comment>
<accession>A0ACB8FM54</accession>